<sequence length="256" mass="28433">MSHWTEGKTGERFTPEAKAVLAEKFETEDDAIIGYVELQKSAGKPFKLPKTMDAVDHWPDQRDKDAFNEGIKKLRGGVQSEDDLKDVDFGKGLADSRNVNEDMKKVVMAYAVKHNMSKEAIEELILSNNQIFTQQTNAISKLAETAKTEATKAVADELNTLFGGETGVKRNRENVYRMFTNHAGLSADESKAVLDQLDSSMAQNLALSKGSFNLAKPYVESKTEITEDQTGTKEQTDSQKDIKMMPDTAKALNWTS</sequence>
<dbReference type="EMBL" id="LAZR01029020">
    <property type="protein sequence ID" value="KKL60829.1"/>
    <property type="molecule type" value="Genomic_DNA"/>
</dbReference>
<feature type="compositionally biased region" description="Basic and acidic residues" evidence="1">
    <location>
        <begin position="222"/>
        <end position="244"/>
    </location>
</feature>
<gene>
    <name evidence="2" type="ORF">LCGC14_2201440</name>
</gene>
<evidence type="ECO:0000256" key="1">
    <source>
        <dbReference type="SAM" id="MobiDB-lite"/>
    </source>
</evidence>
<accession>A0A0F9DGS4</accession>
<comment type="caution">
    <text evidence="2">The sequence shown here is derived from an EMBL/GenBank/DDBJ whole genome shotgun (WGS) entry which is preliminary data.</text>
</comment>
<reference evidence="2" key="1">
    <citation type="journal article" date="2015" name="Nature">
        <title>Complex archaea that bridge the gap between prokaryotes and eukaryotes.</title>
        <authorList>
            <person name="Spang A."/>
            <person name="Saw J.H."/>
            <person name="Jorgensen S.L."/>
            <person name="Zaremba-Niedzwiedzka K."/>
            <person name="Martijn J."/>
            <person name="Lind A.E."/>
            <person name="van Eijk R."/>
            <person name="Schleper C."/>
            <person name="Guy L."/>
            <person name="Ettema T.J."/>
        </authorList>
    </citation>
    <scope>NUCLEOTIDE SEQUENCE</scope>
</reference>
<dbReference type="AlphaFoldDB" id="A0A0F9DGS4"/>
<feature type="region of interest" description="Disordered" evidence="1">
    <location>
        <begin position="222"/>
        <end position="256"/>
    </location>
</feature>
<evidence type="ECO:0000313" key="2">
    <source>
        <dbReference type="EMBL" id="KKL60829.1"/>
    </source>
</evidence>
<organism evidence="2">
    <name type="scientific">marine sediment metagenome</name>
    <dbReference type="NCBI Taxonomy" id="412755"/>
    <lineage>
        <taxon>unclassified sequences</taxon>
        <taxon>metagenomes</taxon>
        <taxon>ecological metagenomes</taxon>
    </lineage>
</organism>
<name>A0A0F9DGS4_9ZZZZ</name>
<proteinExistence type="predicted"/>
<protein>
    <submittedName>
        <fullName evidence="2">Uncharacterized protein</fullName>
    </submittedName>
</protein>